<dbReference type="InterPro" id="IPR006563">
    <property type="entry name" value="POX_dom"/>
</dbReference>
<comment type="caution">
    <text evidence="10">The sequence shown here is derived from an EMBL/GenBank/DDBJ whole genome shotgun (WGS) entry which is preliminary data.</text>
</comment>
<evidence type="ECO:0000256" key="2">
    <source>
        <dbReference type="ARBA" id="ARBA00006454"/>
    </source>
</evidence>
<evidence type="ECO:0000256" key="1">
    <source>
        <dbReference type="ARBA" id="ARBA00004123"/>
    </source>
</evidence>
<dbReference type="EMBL" id="JACGWM010000002">
    <property type="protein sequence ID" value="KAL0390089.1"/>
    <property type="molecule type" value="Genomic_DNA"/>
</dbReference>
<proteinExistence type="inferred from homology"/>
<dbReference type="CDD" id="cd00086">
    <property type="entry name" value="homeodomain"/>
    <property type="match status" value="1"/>
</dbReference>
<reference evidence="10" key="1">
    <citation type="submission" date="2020-06" db="EMBL/GenBank/DDBJ databases">
        <authorList>
            <person name="Li T."/>
            <person name="Hu X."/>
            <person name="Zhang T."/>
            <person name="Song X."/>
            <person name="Zhang H."/>
            <person name="Dai N."/>
            <person name="Sheng W."/>
            <person name="Hou X."/>
            <person name="Wei L."/>
        </authorList>
    </citation>
    <scope>NUCLEOTIDE SEQUENCE</scope>
    <source>
        <strain evidence="10">KEN8</strain>
        <tissue evidence="10">Leaf</tissue>
    </source>
</reference>
<comment type="similarity">
    <text evidence="2">Belongs to the TALE/BELL homeobox family.</text>
</comment>
<feature type="DNA-binding region" description="Homeobox" evidence="8">
    <location>
        <begin position="247"/>
        <end position="279"/>
    </location>
</feature>
<dbReference type="AlphaFoldDB" id="A0AAW2SCB5"/>
<feature type="domain" description="Homeobox" evidence="9">
    <location>
        <begin position="245"/>
        <end position="278"/>
    </location>
</feature>
<dbReference type="SMART" id="SM00574">
    <property type="entry name" value="POX"/>
    <property type="match status" value="1"/>
</dbReference>
<evidence type="ECO:0000256" key="8">
    <source>
        <dbReference type="PROSITE-ProRule" id="PRU00108"/>
    </source>
</evidence>
<keyword evidence="4 8" id="KW-0238">DNA-binding</keyword>
<evidence type="ECO:0000256" key="5">
    <source>
        <dbReference type="ARBA" id="ARBA00023155"/>
    </source>
</evidence>
<dbReference type="PANTHER" id="PTHR11850">
    <property type="entry name" value="HOMEOBOX PROTEIN TRANSCRIPTION FACTORS"/>
    <property type="match status" value="1"/>
</dbReference>
<evidence type="ECO:0000256" key="7">
    <source>
        <dbReference type="ARBA" id="ARBA00023242"/>
    </source>
</evidence>
<comment type="subcellular location">
    <subcellularLocation>
        <location evidence="1 8">Nucleus</location>
    </subcellularLocation>
</comment>
<reference evidence="10" key="2">
    <citation type="journal article" date="2024" name="Plant">
        <title>Genomic evolution and insights into agronomic trait innovations of Sesamum species.</title>
        <authorList>
            <person name="Miao H."/>
            <person name="Wang L."/>
            <person name="Qu L."/>
            <person name="Liu H."/>
            <person name="Sun Y."/>
            <person name="Le M."/>
            <person name="Wang Q."/>
            <person name="Wei S."/>
            <person name="Zheng Y."/>
            <person name="Lin W."/>
            <person name="Duan Y."/>
            <person name="Cao H."/>
            <person name="Xiong S."/>
            <person name="Wang X."/>
            <person name="Wei L."/>
            <person name="Li C."/>
            <person name="Ma Q."/>
            <person name="Ju M."/>
            <person name="Zhao R."/>
            <person name="Li G."/>
            <person name="Mu C."/>
            <person name="Tian Q."/>
            <person name="Mei H."/>
            <person name="Zhang T."/>
            <person name="Gao T."/>
            <person name="Zhang H."/>
        </authorList>
    </citation>
    <scope>NUCLEOTIDE SEQUENCE</scope>
    <source>
        <strain evidence="10">KEN8</strain>
    </source>
</reference>
<dbReference type="InterPro" id="IPR050224">
    <property type="entry name" value="TALE_homeobox"/>
</dbReference>
<evidence type="ECO:0000256" key="4">
    <source>
        <dbReference type="ARBA" id="ARBA00023125"/>
    </source>
</evidence>
<evidence type="ECO:0000256" key="3">
    <source>
        <dbReference type="ARBA" id="ARBA00023015"/>
    </source>
</evidence>
<keyword evidence="3" id="KW-0805">Transcription regulation</keyword>
<dbReference type="Gene3D" id="1.10.10.60">
    <property type="entry name" value="Homeodomain-like"/>
    <property type="match status" value="1"/>
</dbReference>
<dbReference type="InterPro" id="IPR008422">
    <property type="entry name" value="KN_HD"/>
</dbReference>
<dbReference type="InterPro" id="IPR009057">
    <property type="entry name" value="Homeodomain-like_sf"/>
</dbReference>
<evidence type="ECO:0000259" key="9">
    <source>
        <dbReference type="PROSITE" id="PS50071"/>
    </source>
</evidence>
<dbReference type="Pfam" id="PF07526">
    <property type="entry name" value="POX"/>
    <property type="match status" value="1"/>
</dbReference>
<evidence type="ECO:0000256" key="6">
    <source>
        <dbReference type="ARBA" id="ARBA00023163"/>
    </source>
</evidence>
<dbReference type="Pfam" id="PF05920">
    <property type="entry name" value="Homeobox_KN"/>
    <property type="match status" value="1"/>
</dbReference>
<dbReference type="SUPFAM" id="SSF46689">
    <property type="entry name" value="Homeodomain-like"/>
    <property type="match status" value="1"/>
</dbReference>
<keyword evidence="5 8" id="KW-0371">Homeobox</keyword>
<dbReference type="GO" id="GO:0005634">
    <property type="term" value="C:nucleus"/>
    <property type="evidence" value="ECO:0007669"/>
    <property type="project" value="UniProtKB-SubCell"/>
</dbReference>
<sequence length="417" mass="45583">MMAIPALTHRNPGPLGPFTGYATILRSSKYLRPAQQLLDELCIIARPKHIEICEGPEKILEEVRVSSDAEVPAITGDSSGSSFVFNASNDKGQDPEGASCSTDSYRPENLHKKAKLMYMLDEVCKRYKQYQQQMQMVVSSFESVAGLSAATPYVSLALKMVSKHFRCLKSAIADSLKSIINALGEDLSSPTAGTSTSKSKSDAGVTMLKFFDQSFQKQKGAAGLGILEGQHIWRPQRGLPERAVPTDTDKHMLAAQTGLTRNQVSNWFINARVRVWKPMVEEIHMLETKGLAAETGSDAGKTNGMKVAIEGCDQANKQQVECSSISPSGREIDRLNANTWNQEKRSRIEYHVPSSVDGSLMGLVPSHRSGVEFGGLGAVSLTLGLRQSAENAQRPSLQQEHHLRPHFGGQIIRDFVG</sequence>
<gene>
    <name evidence="10" type="ORF">Scaly_0366000</name>
</gene>
<dbReference type="GO" id="GO:0006355">
    <property type="term" value="P:regulation of DNA-templated transcription"/>
    <property type="evidence" value="ECO:0007669"/>
    <property type="project" value="InterPro"/>
</dbReference>
<accession>A0AAW2SCB5</accession>
<evidence type="ECO:0000313" key="10">
    <source>
        <dbReference type="EMBL" id="KAL0390089.1"/>
    </source>
</evidence>
<name>A0AAW2SCB5_9LAMI</name>
<dbReference type="InterPro" id="IPR001356">
    <property type="entry name" value="HD"/>
</dbReference>
<keyword evidence="6" id="KW-0804">Transcription</keyword>
<keyword evidence="7 8" id="KW-0539">Nucleus</keyword>
<dbReference type="PROSITE" id="PS50071">
    <property type="entry name" value="HOMEOBOX_2"/>
    <property type="match status" value="1"/>
</dbReference>
<protein>
    <submittedName>
        <fullName evidence="10">BEL1-like homeodomain protein 8</fullName>
    </submittedName>
</protein>
<dbReference type="GO" id="GO:0003677">
    <property type="term" value="F:DNA binding"/>
    <property type="evidence" value="ECO:0007669"/>
    <property type="project" value="UniProtKB-UniRule"/>
</dbReference>
<dbReference type="SMART" id="SM00389">
    <property type="entry name" value="HOX"/>
    <property type="match status" value="1"/>
</dbReference>
<organism evidence="10">
    <name type="scientific">Sesamum calycinum</name>
    <dbReference type="NCBI Taxonomy" id="2727403"/>
    <lineage>
        <taxon>Eukaryota</taxon>
        <taxon>Viridiplantae</taxon>
        <taxon>Streptophyta</taxon>
        <taxon>Embryophyta</taxon>
        <taxon>Tracheophyta</taxon>
        <taxon>Spermatophyta</taxon>
        <taxon>Magnoliopsida</taxon>
        <taxon>eudicotyledons</taxon>
        <taxon>Gunneridae</taxon>
        <taxon>Pentapetalae</taxon>
        <taxon>asterids</taxon>
        <taxon>lamiids</taxon>
        <taxon>Lamiales</taxon>
        <taxon>Pedaliaceae</taxon>
        <taxon>Sesamum</taxon>
    </lineage>
</organism>